<dbReference type="Pfam" id="PF06422">
    <property type="entry name" value="PDR_CDR"/>
    <property type="match status" value="1"/>
</dbReference>
<dbReference type="GO" id="GO:0016887">
    <property type="term" value="F:ATP hydrolysis activity"/>
    <property type="evidence" value="ECO:0007669"/>
    <property type="project" value="InterPro"/>
</dbReference>
<dbReference type="VEuPathDB" id="FungiDB:BD410DRAFT_782828"/>
<organism evidence="12 13">
    <name type="scientific">Rickenella mellea</name>
    <dbReference type="NCBI Taxonomy" id="50990"/>
    <lineage>
        <taxon>Eukaryota</taxon>
        <taxon>Fungi</taxon>
        <taxon>Dikarya</taxon>
        <taxon>Basidiomycota</taxon>
        <taxon>Agaricomycotina</taxon>
        <taxon>Agaricomycetes</taxon>
        <taxon>Hymenochaetales</taxon>
        <taxon>Rickenellaceae</taxon>
        <taxon>Rickenella</taxon>
    </lineage>
</organism>
<feature type="compositionally biased region" description="Low complexity" evidence="9">
    <location>
        <begin position="15"/>
        <end position="26"/>
    </location>
</feature>
<evidence type="ECO:0000256" key="6">
    <source>
        <dbReference type="ARBA" id="ARBA00022840"/>
    </source>
</evidence>
<feature type="transmembrane region" description="Helical" evidence="10">
    <location>
        <begin position="1188"/>
        <end position="1211"/>
    </location>
</feature>
<accession>A0A4Y7QH69</accession>
<keyword evidence="8 10" id="KW-0472">Membrane</keyword>
<feature type="transmembrane region" description="Helical" evidence="10">
    <location>
        <begin position="1432"/>
        <end position="1452"/>
    </location>
</feature>
<evidence type="ECO:0000256" key="7">
    <source>
        <dbReference type="ARBA" id="ARBA00022989"/>
    </source>
</evidence>
<keyword evidence="4 10" id="KW-0812">Transmembrane</keyword>
<evidence type="ECO:0000256" key="1">
    <source>
        <dbReference type="ARBA" id="ARBA00004141"/>
    </source>
</evidence>
<dbReference type="SMART" id="SM00382">
    <property type="entry name" value="AAA"/>
    <property type="match status" value="2"/>
</dbReference>
<keyword evidence="3" id="KW-0813">Transport</keyword>
<dbReference type="InterPro" id="IPR029481">
    <property type="entry name" value="ABC_trans_N"/>
</dbReference>
<dbReference type="PROSITE" id="PS50893">
    <property type="entry name" value="ABC_TRANSPORTER_2"/>
    <property type="match status" value="2"/>
</dbReference>
<reference evidence="12 13" key="1">
    <citation type="submission" date="2018-06" db="EMBL/GenBank/DDBJ databases">
        <title>A transcriptomic atlas of mushroom development highlights an independent origin of complex multicellularity.</title>
        <authorList>
            <consortium name="DOE Joint Genome Institute"/>
            <person name="Krizsan K."/>
            <person name="Almasi E."/>
            <person name="Merenyi Z."/>
            <person name="Sahu N."/>
            <person name="Viragh M."/>
            <person name="Koszo T."/>
            <person name="Mondo S."/>
            <person name="Kiss B."/>
            <person name="Balint B."/>
            <person name="Kues U."/>
            <person name="Barry K."/>
            <person name="Hegedus J.C."/>
            <person name="Henrissat B."/>
            <person name="Johnson J."/>
            <person name="Lipzen A."/>
            <person name="Ohm R."/>
            <person name="Nagy I."/>
            <person name="Pangilinan J."/>
            <person name="Yan J."/>
            <person name="Xiong Y."/>
            <person name="Grigoriev I.V."/>
            <person name="Hibbett D.S."/>
            <person name="Nagy L.G."/>
        </authorList>
    </citation>
    <scope>NUCLEOTIDE SEQUENCE [LARGE SCALE GENOMIC DNA]</scope>
    <source>
        <strain evidence="12 13">SZMC22713</strain>
    </source>
</reference>
<dbReference type="GO" id="GO:0140359">
    <property type="term" value="F:ABC-type transporter activity"/>
    <property type="evidence" value="ECO:0007669"/>
    <property type="project" value="InterPro"/>
</dbReference>
<dbReference type="InterPro" id="IPR043926">
    <property type="entry name" value="ABCG_dom"/>
</dbReference>
<feature type="transmembrane region" description="Helical" evidence="10">
    <location>
        <begin position="1277"/>
        <end position="1297"/>
    </location>
</feature>
<feature type="transmembrane region" description="Helical" evidence="10">
    <location>
        <begin position="526"/>
        <end position="547"/>
    </location>
</feature>
<dbReference type="InterPro" id="IPR034001">
    <property type="entry name" value="ABCG_PDR_1"/>
</dbReference>
<keyword evidence="6" id="KW-0067">ATP-binding</keyword>
<keyword evidence="5" id="KW-0547">Nucleotide-binding</keyword>
<dbReference type="GO" id="GO:0016020">
    <property type="term" value="C:membrane"/>
    <property type="evidence" value="ECO:0007669"/>
    <property type="project" value="UniProtKB-SubCell"/>
</dbReference>
<dbReference type="Pfam" id="PF14510">
    <property type="entry name" value="ABC_trans_N"/>
    <property type="match status" value="1"/>
</dbReference>
<feature type="transmembrane region" description="Helical" evidence="10">
    <location>
        <begin position="1157"/>
        <end position="1176"/>
    </location>
</feature>
<dbReference type="PANTHER" id="PTHR19241">
    <property type="entry name" value="ATP-BINDING CASSETTE TRANSPORTER"/>
    <property type="match status" value="1"/>
</dbReference>
<dbReference type="InterPro" id="IPR003593">
    <property type="entry name" value="AAA+_ATPase"/>
</dbReference>
<evidence type="ECO:0000256" key="5">
    <source>
        <dbReference type="ARBA" id="ARBA00022741"/>
    </source>
</evidence>
<dbReference type="Pfam" id="PF19055">
    <property type="entry name" value="ABC2_membrane_7"/>
    <property type="match status" value="1"/>
</dbReference>
<dbReference type="CDD" id="cd03232">
    <property type="entry name" value="ABCG_PDR_domain2"/>
    <property type="match status" value="1"/>
</dbReference>
<evidence type="ECO:0000259" key="11">
    <source>
        <dbReference type="PROSITE" id="PS50893"/>
    </source>
</evidence>
<feature type="transmembrane region" description="Helical" evidence="10">
    <location>
        <begin position="740"/>
        <end position="760"/>
    </location>
</feature>
<dbReference type="Proteomes" id="UP000294933">
    <property type="component" value="Unassembled WGS sequence"/>
</dbReference>
<evidence type="ECO:0000256" key="2">
    <source>
        <dbReference type="ARBA" id="ARBA00006012"/>
    </source>
</evidence>
<dbReference type="InterPro" id="IPR013525">
    <property type="entry name" value="ABC2_TM"/>
</dbReference>
<comment type="subcellular location">
    <subcellularLocation>
        <location evidence="1">Membrane</location>
        <topology evidence="1">Multi-pass membrane protein</topology>
    </subcellularLocation>
</comment>
<dbReference type="InterPro" id="IPR010929">
    <property type="entry name" value="PDR_CDR_ABC"/>
</dbReference>
<dbReference type="Gene3D" id="3.40.50.300">
    <property type="entry name" value="P-loop containing nucleotide triphosphate hydrolases"/>
    <property type="match status" value="2"/>
</dbReference>
<feature type="transmembrane region" description="Helical" evidence="10">
    <location>
        <begin position="1231"/>
        <end position="1257"/>
    </location>
</feature>
<feature type="compositionally biased region" description="Basic and acidic residues" evidence="9">
    <location>
        <begin position="50"/>
        <end position="59"/>
    </location>
</feature>
<feature type="region of interest" description="Disordered" evidence="9">
    <location>
        <begin position="1"/>
        <end position="60"/>
    </location>
</feature>
<dbReference type="SUPFAM" id="SSF52540">
    <property type="entry name" value="P-loop containing nucleoside triphosphate hydrolases"/>
    <property type="match status" value="2"/>
</dbReference>
<keyword evidence="13" id="KW-1185">Reference proteome</keyword>
<dbReference type="FunFam" id="3.40.50.300:FF:000054">
    <property type="entry name" value="ABC multidrug transporter atrF"/>
    <property type="match status" value="1"/>
</dbReference>
<dbReference type="InterPro" id="IPR003439">
    <property type="entry name" value="ABC_transporter-like_ATP-bd"/>
</dbReference>
<proteinExistence type="inferred from homology"/>
<evidence type="ECO:0000256" key="10">
    <source>
        <dbReference type="SAM" id="Phobius"/>
    </source>
</evidence>
<dbReference type="EMBL" id="ML170160">
    <property type="protein sequence ID" value="TDL26775.1"/>
    <property type="molecule type" value="Genomic_DNA"/>
</dbReference>
<feature type="transmembrane region" description="Helical" evidence="10">
    <location>
        <begin position="1309"/>
        <end position="1327"/>
    </location>
</feature>
<protein>
    <submittedName>
        <fullName evidence="12">Putative ABC transporter</fullName>
    </submittedName>
</protein>
<feature type="transmembrane region" description="Helical" evidence="10">
    <location>
        <begin position="604"/>
        <end position="622"/>
    </location>
</feature>
<dbReference type="FunFam" id="3.40.50.300:FF:000881">
    <property type="entry name" value="ABC multidrug transporter A-1"/>
    <property type="match status" value="1"/>
</dbReference>
<comment type="similarity">
    <text evidence="2">Belongs to the ABC transporter superfamily. ABCG family. PDR (TC 3.A.1.205) subfamily.</text>
</comment>
<dbReference type="PROSITE" id="PS00211">
    <property type="entry name" value="ABC_TRANSPORTER_1"/>
    <property type="match status" value="1"/>
</dbReference>
<keyword evidence="7 10" id="KW-1133">Transmembrane helix</keyword>
<feature type="transmembrane region" description="Helical" evidence="10">
    <location>
        <begin position="634"/>
        <end position="653"/>
    </location>
</feature>
<dbReference type="InterPro" id="IPR027417">
    <property type="entry name" value="P-loop_NTPase"/>
</dbReference>
<feature type="domain" description="ABC transporter" evidence="11">
    <location>
        <begin position="822"/>
        <end position="1065"/>
    </location>
</feature>
<evidence type="ECO:0000256" key="3">
    <source>
        <dbReference type="ARBA" id="ARBA00022448"/>
    </source>
</evidence>
<dbReference type="STRING" id="50990.A0A4Y7QH69"/>
<evidence type="ECO:0000256" key="9">
    <source>
        <dbReference type="SAM" id="MobiDB-lite"/>
    </source>
</evidence>
<dbReference type="CDD" id="cd03233">
    <property type="entry name" value="ABCG_PDR_domain1"/>
    <property type="match status" value="1"/>
</dbReference>
<evidence type="ECO:0000313" key="13">
    <source>
        <dbReference type="Proteomes" id="UP000294933"/>
    </source>
</evidence>
<name>A0A4Y7QH69_9AGAM</name>
<feature type="region of interest" description="Disordered" evidence="9">
    <location>
        <begin position="786"/>
        <end position="809"/>
    </location>
</feature>
<feature type="transmembrane region" description="Helical" evidence="10">
    <location>
        <begin position="493"/>
        <end position="514"/>
    </location>
</feature>
<evidence type="ECO:0000256" key="4">
    <source>
        <dbReference type="ARBA" id="ARBA00022692"/>
    </source>
</evidence>
<feature type="transmembrane region" description="Helical" evidence="10">
    <location>
        <begin position="568"/>
        <end position="592"/>
    </location>
</feature>
<gene>
    <name evidence="12" type="ORF">BD410DRAFT_782828</name>
</gene>
<evidence type="ECO:0000256" key="8">
    <source>
        <dbReference type="ARBA" id="ARBA00023136"/>
    </source>
</evidence>
<dbReference type="Pfam" id="PF01061">
    <property type="entry name" value="ABC2_membrane"/>
    <property type="match status" value="2"/>
</dbReference>
<sequence length="1463" mass="163874">MFQNEKSTFQPEAVSSNDWPSSNPPSARETDAEVVSLARTLTGQSHRSQRLGDDGEHVDNPFLGIEDPALDPLSGKFDPVRWTKSILQIQSNDPDGYPHHTAAVSFSDLNVYGYGKSTDHQKTVGNYLLDIPGMVRNLFGSKGQRIDILQNFEGVVRESEMLVVLGRPGSGCSTLLKTIAGETHGLNITENSHINYQGISFPRMHKQFRGEVVYNAENDVHFPNMTVGQTLSFAARARTPRTRLPGVSRERWAEHMKDVVMAIFGLTHTLNTKVGNDFIRGISGGERKRVSIAEVALSGSPLQCWDNSTRGLDSATALEFVKSVRLSSKYAGTTAVVAIYQASQDIYDMFDKVTVLYEGRQIYFGPANKAKQFFVDMGFHHPPRQTTADFLTSLTNPGECQPRPGFEGRVPRTADEFAKAWQDSDDRKQLLKEIERFNNEFPEDGEHLEKFRAARKMVQAKGSRSPYTLSTHMQIRLCLRRASQRFAADTSNFFSNVIGNFILALIISSIFFNLRTDTSTFYSRGALLFFAILMNAFASSLEILAIYDQRPIVEKHWRMALYHPFSDAIASVICDLPGKIAASFAFNLALYFMTNLRRTPGAFFTFYLFSFMCILVMSMIFRTIGASTRTISQAMAPSSVILLALVIFTGFTIPARNMLGWSRWINRINPIGYAFESLMVNEFSGREYPCAGFIPSGPGYANVPATSRVCATAGAVFGSNVVEGAAYLATSFDYYHSHKWRNLGILCVFWAFFATTYLLAAEYISSSKSKGEVLVFRKGHVPRVEKISDDKESGSNSTTSRSRDEPIKPDSVAAIQRQVATFHWEDVVYDIKIKGQPRRLLDHVDGWVRPGTLTALMGASGAGKTTLLDTLANRVTMGVVSGRMLIDGHERDSSFQRNTGYAQQQDLHLPTSTVREALLFSARLRQSRTIPNSEKAAYVEEVIHLLEMEKYADAVVGVTGEGLNVEQRKRLTIGVELVAKPGLLLFLDEPTSGLDSQTAWSICTLLRKLANNGQAILCTIHQPSAILFQSFDRLLLLQHGGQTVYYGDIGENSRTLINYFESQGAEPCPPQANPAEWMLKVIGAAPGAVANCDYGQAWRKSMELQNVKAELQRMRENPKPLVHDPSDNGQYAATFWVQLYYVTLRFFEQLYRTPSYIYSKFFLVGASNLLIGFSFFKAVNTLQGLQNQMYSVFMGLTVFGNLVNQIMPHFVTHRALYEVRERPSKAYSWQVFMLSNVIGELPWNTLTGVVLFFSWYYPIGMYRNAEYTHAVTERGGLMFLLIWEFMLYTSTFAHMLIAGIDSDLTAGNIAGLLFSLTFLFCGVLAGPSGPNAFPRFWIFMYRLSPFTYLVDSMLSVGVANAPATCSDIEVRHFEPPSGQTCVQYLQAYMRANDGSLANPNATSDCQFCEITTTNTFLSQVHSTFDLRWRNFGFLWVFIIFNIAAAMFFYWLARVPKGNRVKKQ</sequence>
<feature type="domain" description="ABC transporter" evidence="11">
    <location>
        <begin position="133"/>
        <end position="383"/>
    </location>
</feature>
<feature type="compositionally biased region" description="Polar residues" evidence="9">
    <location>
        <begin position="1"/>
        <end position="14"/>
    </location>
</feature>
<evidence type="ECO:0000313" key="12">
    <source>
        <dbReference type="EMBL" id="TDL26775.1"/>
    </source>
</evidence>
<dbReference type="InterPro" id="IPR017871">
    <property type="entry name" value="ABC_transporter-like_CS"/>
</dbReference>
<dbReference type="GO" id="GO:0005524">
    <property type="term" value="F:ATP binding"/>
    <property type="evidence" value="ECO:0007669"/>
    <property type="project" value="UniProtKB-KW"/>
</dbReference>
<dbReference type="InterPro" id="IPR034003">
    <property type="entry name" value="ABCG_PDR_2"/>
</dbReference>
<dbReference type="OrthoDB" id="245989at2759"/>
<dbReference type="Pfam" id="PF00005">
    <property type="entry name" value="ABC_tran"/>
    <property type="match status" value="2"/>
</dbReference>